<dbReference type="AlphaFoldDB" id="A0A1J5PMU9"/>
<proteinExistence type="predicted"/>
<dbReference type="EMBL" id="MLJW01003257">
    <property type="protein sequence ID" value="OIQ72474.1"/>
    <property type="molecule type" value="Genomic_DNA"/>
</dbReference>
<comment type="caution">
    <text evidence="1">The sequence shown here is derived from an EMBL/GenBank/DDBJ whole genome shotgun (WGS) entry which is preliminary data.</text>
</comment>
<name>A0A1J5PMU9_9ZZZZ</name>
<dbReference type="Pfam" id="PF11903">
    <property type="entry name" value="ParD_like"/>
    <property type="match status" value="1"/>
</dbReference>
<dbReference type="InterPro" id="IPR021831">
    <property type="entry name" value="ParD-like"/>
</dbReference>
<organism evidence="1">
    <name type="scientific">mine drainage metagenome</name>
    <dbReference type="NCBI Taxonomy" id="410659"/>
    <lineage>
        <taxon>unclassified sequences</taxon>
        <taxon>metagenomes</taxon>
        <taxon>ecological metagenomes</taxon>
    </lineage>
</organism>
<evidence type="ECO:0008006" key="2">
    <source>
        <dbReference type="Google" id="ProtNLM"/>
    </source>
</evidence>
<accession>A0A1J5PMU9</accession>
<protein>
    <recommendedName>
        <fullName evidence="2">ParD-like antitoxin of type II toxin-antitoxin system</fullName>
    </recommendedName>
</protein>
<reference evidence="1" key="1">
    <citation type="submission" date="2016-10" db="EMBL/GenBank/DDBJ databases">
        <title>Sequence of Gallionella enrichment culture.</title>
        <authorList>
            <person name="Poehlein A."/>
            <person name="Muehling M."/>
            <person name="Daniel R."/>
        </authorList>
    </citation>
    <scope>NUCLEOTIDE SEQUENCE</scope>
</reference>
<sequence length="80" mass="8855">MSTVSMRIDESLIRAARTAAKAEFRTVQGQVEYWAKVGRAALDNPDLPVSFISESLMSLAEPREDSTPFVPRSRTEALQA</sequence>
<gene>
    <name evidence="1" type="ORF">GALL_459000</name>
</gene>
<evidence type="ECO:0000313" key="1">
    <source>
        <dbReference type="EMBL" id="OIQ72474.1"/>
    </source>
</evidence>